<keyword evidence="4 5" id="KW-0472">Membrane</keyword>
<dbReference type="InterPro" id="IPR050638">
    <property type="entry name" value="AA-Vitamin_Transporters"/>
</dbReference>
<feature type="transmembrane region" description="Helical" evidence="5">
    <location>
        <begin position="257"/>
        <end position="277"/>
    </location>
</feature>
<feature type="transmembrane region" description="Helical" evidence="5">
    <location>
        <begin position="36"/>
        <end position="55"/>
    </location>
</feature>
<dbReference type="InterPro" id="IPR037185">
    <property type="entry name" value="EmrE-like"/>
</dbReference>
<dbReference type="RefSeq" id="WP_257086423.1">
    <property type="nucleotide sequence ID" value="NZ_CP102097.1"/>
</dbReference>
<dbReference type="SUPFAM" id="SSF103481">
    <property type="entry name" value="Multidrug resistance efflux transporter EmrE"/>
    <property type="match status" value="2"/>
</dbReference>
<comment type="subcellular location">
    <subcellularLocation>
        <location evidence="1">Membrane</location>
        <topology evidence="1">Multi-pass membrane protein</topology>
    </subcellularLocation>
</comment>
<feature type="transmembrane region" description="Helical" evidence="5">
    <location>
        <begin position="67"/>
        <end position="86"/>
    </location>
</feature>
<accession>A0ABY5LKV6</accession>
<gene>
    <name evidence="7" type="ORF">NP165_14410</name>
</gene>
<feature type="transmembrane region" description="Helical" evidence="5">
    <location>
        <begin position="119"/>
        <end position="137"/>
    </location>
</feature>
<organism evidence="7 8">
    <name type="scientific">Vibrio japonicus</name>
    <dbReference type="NCBI Taxonomy" id="1824638"/>
    <lineage>
        <taxon>Bacteria</taxon>
        <taxon>Pseudomonadati</taxon>
        <taxon>Pseudomonadota</taxon>
        <taxon>Gammaproteobacteria</taxon>
        <taxon>Vibrionales</taxon>
        <taxon>Vibrionaceae</taxon>
        <taxon>Vibrio</taxon>
    </lineage>
</organism>
<dbReference type="PANTHER" id="PTHR32322">
    <property type="entry name" value="INNER MEMBRANE TRANSPORTER"/>
    <property type="match status" value="1"/>
</dbReference>
<reference evidence="7" key="1">
    <citation type="submission" date="2022-07" db="EMBL/GenBank/DDBJ databases">
        <title>Complete genome of Vibrio japonicus strain JCM 31412T and phylogenomic assessment of the Nereis clade of the genus Vibrio.</title>
        <authorList>
            <person name="Shlafstein M.D."/>
            <person name="Emsley S.A."/>
            <person name="Ushijima B."/>
            <person name="Videau P."/>
            <person name="Saw J.H."/>
        </authorList>
    </citation>
    <scope>NUCLEOTIDE SEQUENCE</scope>
    <source>
        <strain evidence="7">JCM 31412</strain>
    </source>
</reference>
<feature type="domain" description="EamA" evidence="6">
    <location>
        <begin position="147"/>
        <end position="276"/>
    </location>
</feature>
<feature type="transmembrane region" description="Helical" evidence="5">
    <location>
        <begin position="143"/>
        <end position="163"/>
    </location>
</feature>
<keyword evidence="3 5" id="KW-1133">Transmembrane helix</keyword>
<evidence type="ECO:0000313" key="8">
    <source>
        <dbReference type="Proteomes" id="UP001058602"/>
    </source>
</evidence>
<dbReference type="Pfam" id="PF00892">
    <property type="entry name" value="EamA"/>
    <property type="match status" value="2"/>
</dbReference>
<sequence length="287" mass="30256">MSTLILTAVAMIAFAGNSVLCRLALAEEAIDAGSFTLIRLVTGAITLGVILFFRAGGDRATYPGLKFTLLAGTALFSYAVLFSFAYTQLSAGTGALLLFGSVQLSLLGLHWWQGQHFRGLEIVGIICSLGGFVWLMLPSASQPNLFSAILMLSSGVAWAMFTALGKTINSPVSGITWGFISASALSILCIPWMLSNATVSAEGVILATLSGSITSAMGYVLWYRVLKQLTLLQASISQLSVPVITLILGVILLSEVISIREVITSVVILGGIALVFVSRWNKNSGNA</sequence>
<dbReference type="EMBL" id="CP102097">
    <property type="protein sequence ID" value="UUM32754.1"/>
    <property type="molecule type" value="Genomic_DNA"/>
</dbReference>
<evidence type="ECO:0000256" key="5">
    <source>
        <dbReference type="SAM" id="Phobius"/>
    </source>
</evidence>
<evidence type="ECO:0000259" key="6">
    <source>
        <dbReference type="Pfam" id="PF00892"/>
    </source>
</evidence>
<keyword evidence="2 5" id="KW-0812">Transmembrane</keyword>
<dbReference type="PANTHER" id="PTHR32322:SF9">
    <property type="entry name" value="AMINO-ACID METABOLITE EFFLUX PUMP-RELATED"/>
    <property type="match status" value="1"/>
</dbReference>
<dbReference type="Proteomes" id="UP001058602">
    <property type="component" value="Chromosome 2"/>
</dbReference>
<dbReference type="InterPro" id="IPR000620">
    <property type="entry name" value="EamA_dom"/>
</dbReference>
<proteinExistence type="predicted"/>
<feature type="domain" description="EamA" evidence="6">
    <location>
        <begin position="3"/>
        <end position="136"/>
    </location>
</feature>
<evidence type="ECO:0000256" key="2">
    <source>
        <dbReference type="ARBA" id="ARBA00022692"/>
    </source>
</evidence>
<feature type="transmembrane region" description="Helical" evidence="5">
    <location>
        <begin position="200"/>
        <end position="222"/>
    </location>
</feature>
<evidence type="ECO:0000256" key="4">
    <source>
        <dbReference type="ARBA" id="ARBA00023136"/>
    </source>
</evidence>
<evidence type="ECO:0000256" key="1">
    <source>
        <dbReference type="ARBA" id="ARBA00004141"/>
    </source>
</evidence>
<evidence type="ECO:0000256" key="3">
    <source>
        <dbReference type="ARBA" id="ARBA00022989"/>
    </source>
</evidence>
<name>A0ABY5LKV6_9VIBR</name>
<feature type="transmembrane region" description="Helical" evidence="5">
    <location>
        <begin position="175"/>
        <end position="194"/>
    </location>
</feature>
<evidence type="ECO:0000313" key="7">
    <source>
        <dbReference type="EMBL" id="UUM32754.1"/>
    </source>
</evidence>
<keyword evidence="8" id="KW-1185">Reference proteome</keyword>
<protein>
    <submittedName>
        <fullName evidence="7">DMT family transporter</fullName>
    </submittedName>
</protein>
<feature type="transmembrane region" description="Helical" evidence="5">
    <location>
        <begin position="92"/>
        <end position="112"/>
    </location>
</feature>
<feature type="transmembrane region" description="Helical" evidence="5">
    <location>
        <begin position="229"/>
        <end position="251"/>
    </location>
</feature>